<gene>
    <name evidence="1" type="ORF">K435DRAFT_658639</name>
</gene>
<reference evidence="1 2" key="1">
    <citation type="journal article" date="2019" name="Nat. Ecol. Evol.">
        <title>Megaphylogeny resolves global patterns of mushroom evolution.</title>
        <authorList>
            <person name="Varga T."/>
            <person name="Krizsan K."/>
            <person name="Foldi C."/>
            <person name="Dima B."/>
            <person name="Sanchez-Garcia M."/>
            <person name="Sanchez-Ramirez S."/>
            <person name="Szollosi G.J."/>
            <person name="Szarkandi J.G."/>
            <person name="Papp V."/>
            <person name="Albert L."/>
            <person name="Andreopoulos W."/>
            <person name="Angelini C."/>
            <person name="Antonin V."/>
            <person name="Barry K.W."/>
            <person name="Bougher N.L."/>
            <person name="Buchanan P."/>
            <person name="Buyck B."/>
            <person name="Bense V."/>
            <person name="Catcheside P."/>
            <person name="Chovatia M."/>
            <person name="Cooper J."/>
            <person name="Damon W."/>
            <person name="Desjardin D."/>
            <person name="Finy P."/>
            <person name="Geml J."/>
            <person name="Haridas S."/>
            <person name="Hughes K."/>
            <person name="Justo A."/>
            <person name="Karasinski D."/>
            <person name="Kautmanova I."/>
            <person name="Kiss B."/>
            <person name="Kocsube S."/>
            <person name="Kotiranta H."/>
            <person name="LaButti K.M."/>
            <person name="Lechner B.E."/>
            <person name="Liimatainen K."/>
            <person name="Lipzen A."/>
            <person name="Lukacs Z."/>
            <person name="Mihaltcheva S."/>
            <person name="Morgado L.N."/>
            <person name="Niskanen T."/>
            <person name="Noordeloos M.E."/>
            <person name="Ohm R.A."/>
            <person name="Ortiz-Santana B."/>
            <person name="Ovrebo C."/>
            <person name="Racz N."/>
            <person name="Riley R."/>
            <person name="Savchenko A."/>
            <person name="Shiryaev A."/>
            <person name="Soop K."/>
            <person name="Spirin V."/>
            <person name="Szebenyi C."/>
            <person name="Tomsovsky M."/>
            <person name="Tulloss R.E."/>
            <person name="Uehling J."/>
            <person name="Grigoriev I.V."/>
            <person name="Vagvolgyi C."/>
            <person name="Papp T."/>
            <person name="Martin F.M."/>
            <person name="Miettinen O."/>
            <person name="Hibbett D.S."/>
            <person name="Nagy L.G."/>
        </authorList>
    </citation>
    <scope>NUCLEOTIDE SEQUENCE [LARGE SCALE GENOMIC DNA]</scope>
    <source>
        <strain evidence="1 2">CBS 962.96</strain>
    </source>
</reference>
<dbReference type="GO" id="GO:0000272">
    <property type="term" value="P:polysaccharide catabolic process"/>
    <property type="evidence" value="ECO:0007669"/>
    <property type="project" value="TreeGrafter"/>
</dbReference>
<sequence>MTSLTINLDPSRHISLVDPGIYSGFTEHMGRCIYGIYGPADNKHGLSDLKTSFREDVLAALKELNVPIFRYPGGNCVSSYRWQGAS</sequence>
<dbReference type="OrthoDB" id="3032304at2759"/>
<organism evidence="1 2">
    <name type="scientific">Dendrothele bispora (strain CBS 962.96)</name>
    <dbReference type="NCBI Taxonomy" id="1314807"/>
    <lineage>
        <taxon>Eukaryota</taxon>
        <taxon>Fungi</taxon>
        <taxon>Dikarya</taxon>
        <taxon>Basidiomycota</taxon>
        <taxon>Agaricomycotina</taxon>
        <taxon>Agaricomycetes</taxon>
        <taxon>Agaricomycetidae</taxon>
        <taxon>Agaricales</taxon>
        <taxon>Agaricales incertae sedis</taxon>
        <taxon>Dendrothele</taxon>
    </lineage>
</organism>
<name>A0A4S8MBE4_DENBC</name>
<dbReference type="PANTHER" id="PTHR43576">
    <property type="entry name" value="ALPHA-L-ARABINOFURANOSIDASE C-RELATED"/>
    <property type="match status" value="1"/>
</dbReference>
<dbReference type="InterPro" id="IPR017853">
    <property type="entry name" value="GH"/>
</dbReference>
<dbReference type="Proteomes" id="UP000297245">
    <property type="component" value="Unassembled WGS sequence"/>
</dbReference>
<protein>
    <submittedName>
        <fullName evidence="1">Uncharacterized protein</fullName>
    </submittedName>
</protein>
<dbReference type="SUPFAM" id="SSF51445">
    <property type="entry name" value="(Trans)glycosidases"/>
    <property type="match status" value="1"/>
</dbReference>
<proteinExistence type="predicted"/>
<evidence type="ECO:0000313" key="1">
    <source>
        <dbReference type="EMBL" id="THU99610.1"/>
    </source>
</evidence>
<dbReference type="PANTHER" id="PTHR43576:SF3">
    <property type="entry name" value="ALPHA-L-ARABINOFURANOSIDASE C"/>
    <property type="match status" value="1"/>
</dbReference>
<dbReference type="AlphaFoldDB" id="A0A4S8MBE4"/>
<keyword evidence="2" id="KW-1185">Reference proteome</keyword>
<accession>A0A4S8MBE4</accession>
<evidence type="ECO:0000313" key="2">
    <source>
        <dbReference type="Proteomes" id="UP000297245"/>
    </source>
</evidence>
<dbReference type="EMBL" id="ML179116">
    <property type="protein sequence ID" value="THU99610.1"/>
    <property type="molecule type" value="Genomic_DNA"/>
</dbReference>
<dbReference type="Gene3D" id="3.20.20.80">
    <property type="entry name" value="Glycosidases"/>
    <property type="match status" value="1"/>
</dbReference>